<feature type="non-terminal residue" evidence="1">
    <location>
        <position position="1"/>
    </location>
</feature>
<keyword evidence="2" id="KW-1185">Reference proteome</keyword>
<dbReference type="EMBL" id="CAJVPW010066152">
    <property type="protein sequence ID" value="CAG8787848.1"/>
    <property type="molecule type" value="Genomic_DNA"/>
</dbReference>
<accession>A0ACA9RDG2</accession>
<organism evidence="1 2">
    <name type="scientific">Cetraspora pellucida</name>
    <dbReference type="NCBI Taxonomy" id="1433469"/>
    <lineage>
        <taxon>Eukaryota</taxon>
        <taxon>Fungi</taxon>
        <taxon>Fungi incertae sedis</taxon>
        <taxon>Mucoromycota</taxon>
        <taxon>Glomeromycotina</taxon>
        <taxon>Glomeromycetes</taxon>
        <taxon>Diversisporales</taxon>
        <taxon>Gigasporaceae</taxon>
        <taxon>Cetraspora</taxon>
    </lineage>
</organism>
<comment type="caution">
    <text evidence="1">The sequence shown here is derived from an EMBL/GenBank/DDBJ whole genome shotgun (WGS) entry which is preliminary data.</text>
</comment>
<feature type="non-terminal residue" evidence="1">
    <location>
        <position position="44"/>
    </location>
</feature>
<reference evidence="1" key="1">
    <citation type="submission" date="2021-06" db="EMBL/GenBank/DDBJ databases">
        <authorList>
            <person name="Kallberg Y."/>
            <person name="Tangrot J."/>
            <person name="Rosling A."/>
        </authorList>
    </citation>
    <scope>NUCLEOTIDE SEQUENCE</scope>
    <source>
        <strain evidence="1">28 12/20/2015</strain>
    </source>
</reference>
<evidence type="ECO:0000313" key="2">
    <source>
        <dbReference type="Proteomes" id="UP000789366"/>
    </source>
</evidence>
<sequence length="44" mass="4884">PTSVLYSEKGLAPGVLPREQWRKIRDKCLCKFNGTDSISVGIGY</sequence>
<evidence type="ECO:0000313" key="1">
    <source>
        <dbReference type="EMBL" id="CAG8787848.1"/>
    </source>
</evidence>
<dbReference type="Proteomes" id="UP000789366">
    <property type="component" value="Unassembled WGS sequence"/>
</dbReference>
<name>A0ACA9RDG2_9GLOM</name>
<gene>
    <name evidence="1" type="ORF">SPELUC_LOCUS16965</name>
</gene>
<proteinExistence type="predicted"/>
<protein>
    <submittedName>
        <fullName evidence="1">7445_t:CDS:1</fullName>
    </submittedName>
</protein>